<feature type="compositionally biased region" description="Pro residues" evidence="10">
    <location>
        <begin position="99"/>
        <end position="115"/>
    </location>
</feature>
<name>A0A290QK53_9BACT</name>
<evidence type="ECO:0000256" key="3">
    <source>
        <dbReference type="ARBA" id="ARBA00022475"/>
    </source>
</evidence>
<keyword evidence="12" id="KW-1185">Reference proteome</keyword>
<dbReference type="GO" id="GO:0043953">
    <property type="term" value="P:protein transport by the Tat complex"/>
    <property type="evidence" value="ECO:0007669"/>
    <property type="project" value="UniProtKB-UniRule"/>
</dbReference>
<feature type="region of interest" description="Disordered" evidence="10">
    <location>
        <begin position="83"/>
        <end position="115"/>
    </location>
</feature>
<dbReference type="KEGG" id="vbh:CMV30_09955"/>
<dbReference type="PANTHER" id="PTHR42982">
    <property type="entry name" value="SEC-INDEPENDENT PROTEIN TRANSLOCASE PROTEIN TATA"/>
    <property type="match status" value="1"/>
</dbReference>
<proteinExistence type="inferred from homology"/>
<evidence type="ECO:0000256" key="10">
    <source>
        <dbReference type="SAM" id="MobiDB-lite"/>
    </source>
</evidence>
<evidence type="ECO:0000256" key="8">
    <source>
        <dbReference type="ARBA" id="ARBA00023136"/>
    </source>
</evidence>
<keyword evidence="8 9" id="KW-0472">Membrane</keyword>
<evidence type="ECO:0000313" key="11">
    <source>
        <dbReference type="EMBL" id="ATC64252.1"/>
    </source>
</evidence>
<dbReference type="PANTHER" id="PTHR42982:SF1">
    <property type="entry name" value="SEC-INDEPENDENT PROTEIN TRANSLOCASE PROTEIN TATA"/>
    <property type="match status" value="1"/>
</dbReference>
<comment type="subunit">
    <text evidence="9">Forms a complex with TatC.</text>
</comment>
<reference evidence="11 12" key="1">
    <citation type="submission" date="2017-09" db="EMBL/GenBank/DDBJ databases">
        <title>Complete genome sequence of Verrucomicrobial strain HZ-65, isolated from freshwater.</title>
        <authorList>
            <person name="Choi A."/>
        </authorList>
    </citation>
    <scope>NUCLEOTIDE SEQUENCE [LARGE SCALE GENOMIC DNA]</scope>
    <source>
        <strain evidence="11 12">HZ-65</strain>
    </source>
</reference>
<comment type="similarity">
    <text evidence="9">Belongs to the TatA/E family.</text>
</comment>
<dbReference type="AlphaFoldDB" id="A0A290QK53"/>
<dbReference type="OrthoDB" id="9812812at2"/>
<keyword evidence="7 9" id="KW-0811">Translocation</keyword>
<evidence type="ECO:0000256" key="5">
    <source>
        <dbReference type="ARBA" id="ARBA00022927"/>
    </source>
</evidence>
<dbReference type="EMBL" id="CP023344">
    <property type="protein sequence ID" value="ATC64252.1"/>
    <property type="molecule type" value="Genomic_DNA"/>
</dbReference>
<dbReference type="Gene3D" id="1.20.5.3310">
    <property type="match status" value="1"/>
</dbReference>
<dbReference type="HAMAP" id="MF_00236">
    <property type="entry name" value="TatA_E"/>
    <property type="match status" value="1"/>
</dbReference>
<dbReference type="PRINTS" id="PR01506">
    <property type="entry name" value="TATBPROTEIN"/>
</dbReference>
<dbReference type="GO" id="GO:0033281">
    <property type="term" value="C:TAT protein transport complex"/>
    <property type="evidence" value="ECO:0007669"/>
    <property type="project" value="UniProtKB-UniRule"/>
</dbReference>
<keyword evidence="6 9" id="KW-1133">Transmembrane helix</keyword>
<evidence type="ECO:0000256" key="7">
    <source>
        <dbReference type="ARBA" id="ARBA00023010"/>
    </source>
</evidence>
<evidence type="ECO:0000256" key="1">
    <source>
        <dbReference type="ARBA" id="ARBA00004162"/>
    </source>
</evidence>
<organism evidence="11 12">
    <name type="scientific">Nibricoccus aquaticus</name>
    <dbReference type="NCBI Taxonomy" id="2576891"/>
    <lineage>
        <taxon>Bacteria</taxon>
        <taxon>Pseudomonadati</taxon>
        <taxon>Verrucomicrobiota</taxon>
        <taxon>Opitutia</taxon>
        <taxon>Opitutales</taxon>
        <taxon>Opitutaceae</taxon>
        <taxon>Nibricoccus</taxon>
    </lineage>
</organism>
<feature type="transmembrane region" description="Helical" evidence="9">
    <location>
        <begin position="6"/>
        <end position="29"/>
    </location>
</feature>
<sequence length="115" mass="12013">MPPSAQLLAFLDIGGGEMMAIFLVVLLLFGGKKMPELARGLGKSIREFKKVTSGVEDQIKQAIDEVPEVVTKPVRQALAPISPVALPPPAATPPSLSHTPPPATPPPAIPPEPTP</sequence>
<dbReference type="GO" id="GO:0008320">
    <property type="term" value="F:protein transmembrane transporter activity"/>
    <property type="evidence" value="ECO:0007669"/>
    <property type="project" value="UniProtKB-UniRule"/>
</dbReference>
<evidence type="ECO:0000313" key="12">
    <source>
        <dbReference type="Proteomes" id="UP000217265"/>
    </source>
</evidence>
<evidence type="ECO:0000256" key="9">
    <source>
        <dbReference type="HAMAP-Rule" id="MF_00236"/>
    </source>
</evidence>
<keyword evidence="3 9" id="KW-1003">Cell membrane</keyword>
<dbReference type="Proteomes" id="UP000217265">
    <property type="component" value="Chromosome"/>
</dbReference>
<dbReference type="Pfam" id="PF02416">
    <property type="entry name" value="TatA_B_E"/>
    <property type="match status" value="1"/>
</dbReference>
<dbReference type="RefSeq" id="WP_096055884.1">
    <property type="nucleotide sequence ID" value="NZ_CP023344.1"/>
</dbReference>
<dbReference type="InterPro" id="IPR003369">
    <property type="entry name" value="TatA/B/E"/>
</dbReference>
<gene>
    <name evidence="9" type="primary">tatA</name>
    <name evidence="11" type="ORF">CMV30_09955</name>
</gene>
<evidence type="ECO:0000256" key="2">
    <source>
        <dbReference type="ARBA" id="ARBA00022448"/>
    </source>
</evidence>
<keyword evidence="5 9" id="KW-0653">Protein transport</keyword>
<keyword evidence="2 9" id="KW-0813">Transport</keyword>
<keyword evidence="4 9" id="KW-0812">Transmembrane</keyword>
<evidence type="ECO:0000256" key="4">
    <source>
        <dbReference type="ARBA" id="ARBA00022692"/>
    </source>
</evidence>
<dbReference type="InterPro" id="IPR006312">
    <property type="entry name" value="TatA/E"/>
</dbReference>
<protein>
    <recommendedName>
        <fullName evidence="9">Sec-independent protein translocase protein TatA</fullName>
    </recommendedName>
</protein>
<comment type="function">
    <text evidence="9">Part of the twin-arginine translocation (Tat) system that transports large folded proteins containing a characteristic twin-arginine motif in their signal peptide across membranes. TatA could form the protein-conducting channel of the Tat system.</text>
</comment>
<comment type="subcellular location">
    <subcellularLocation>
        <location evidence="1 9">Cell membrane</location>
        <topology evidence="1 9">Single-pass membrane protein</topology>
    </subcellularLocation>
</comment>
<evidence type="ECO:0000256" key="6">
    <source>
        <dbReference type="ARBA" id="ARBA00022989"/>
    </source>
</evidence>
<accession>A0A290QK53</accession>